<evidence type="ECO:0000313" key="3">
    <source>
        <dbReference type="Proteomes" id="UP000838763"/>
    </source>
</evidence>
<feature type="compositionally biased region" description="Acidic residues" evidence="1">
    <location>
        <begin position="132"/>
        <end position="146"/>
    </location>
</feature>
<comment type="caution">
    <text evidence="2">The sequence shown here is derived from an EMBL/GenBank/DDBJ whole genome shotgun (WGS) entry which is preliminary data.</text>
</comment>
<feature type="region of interest" description="Disordered" evidence="1">
    <location>
        <begin position="117"/>
        <end position="147"/>
    </location>
</feature>
<feature type="compositionally biased region" description="Basic residues" evidence="1">
    <location>
        <begin position="117"/>
        <end position="128"/>
    </location>
</feature>
<sequence length="263" mass="29038">MLYAVEGRPAAENPPPLAAEERARIQRAFFRHELYARAFPKLGRASVVSSEEQFRLFVGRMTPYEVEELSCVHSYLAGLAAGCHRELENRLVSAGVRNTGRGSSFFAPAGTRLRRRSISPSLRPRRSRGREDDDDDDDPEEEEEKDDYVSFGADLLGLYLFGDAMKRRVPAFFSGLASFGLGFTSRLVNGDANQRKNLLQGNVSGGRDFLPEALCHSPSLEEGVLNDDDNDDAGAGRGPEARRGRLRATYCTVGRGARSTISY</sequence>
<proteinExistence type="predicted"/>
<name>A0A9P1HBK7_9PEZI</name>
<gene>
    <name evidence="2" type="ORF">PPNO1_LOCUS9187</name>
</gene>
<accession>A0A9P1HBK7</accession>
<evidence type="ECO:0000313" key="2">
    <source>
        <dbReference type="EMBL" id="CAI4219633.1"/>
    </source>
</evidence>
<evidence type="ECO:0000256" key="1">
    <source>
        <dbReference type="SAM" id="MobiDB-lite"/>
    </source>
</evidence>
<dbReference type="Proteomes" id="UP000838763">
    <property type="component" value="Unassembled WGS sequence"/>
</dbReference>
<dbReference type="EMBL" id="CALLCH030000020">
    <property type="protein sequence ID" value="CAI4219633.1"/>
    <property type="molecule type" value="Genomic_DNA"/>
</dbReference>
<dbReference type="AlphaFoldDB" id="A0A9P1HBK7"/>
<protein>
    <submittedName>
        <fullName evidence="2">Uncharacterized protein</fullName>
    </submittedName>
</protein>
<reference evidence="2" key="1">
    <citation type="submission" date="2022-11" db="EMBL/GenBank/DDBJ databases">
        <authorList>
            <person name="Scott C."/>
            <person name="Bruce N."/>
        </authorList>
    </citation>
    <scope>NUCLEOTIDE SEQUENCE</scope>
</reference>
<organism evidence="2 3">
    <name type="scientific">Parascedosporium putredinis</name>
    <dbReference type="NCBI Taxonomy" id="1442378"/>
    <lineage>
        <taxon>Eukaryota</taxon>
        <taxon>Fungi</taxon>
        <taxon>Dikarya</taxon>
        <taxon>Ascomycota</taxon>
        <taxon>Pezizomycotina</taxon>
        <taxon>Sordariomycetes</taxon>
        <taxon>Hypocreomycetidae</taxon>
        <taxon>Microascales</taxon>
        <taxon>Microascaceae</taxon>
        <taxon>Parascedosporium</taxon>
    </lineage>
</organism>
<keyword evidence="3" id="KW-1185">Reference proteome</keyword>
<dbReference type="OrthoDB" id="5304511at2759"/>
<feature type="region of interest" description="Disordered" evidence="1">
    <location>
        <begin position="220"/>
        <end position="240"/>
    </location>
</feature>